<evidence type="ECO:0000256" key="6">
    <source>
        <dbReference type="ARBA" id="ARBA00022833"/>
    </source>
</evidence>
<dbReference type="InterPro" id="IPR001250">
    <property type="entry name" value="Man6P_Isoase-1"/>
</dbReference>
<keyword evidence="5" id="KW-0479">Metal-binding</keyword>
<evidence type="ECO:0000259" key="8">
    <source>
        <dbReference type="Pfam" id="PF20511"/>
    </source>
</evidence>
<dbReference type="InterPro" id="IPR014710">
    <property type="entry name" value="RmlC-like_jellyroll"/>
</dbReference>
<dbReference type="GO" id="GO:0005829">
    <property type="term" value="C:cytosol"/>
    <property type="evidence" value="ECO:0007669"/>
    <property type="project" value="TreeGrafter"/>
</dbReference>
<dbReference type="CDD" id="cd07011">
    <property type="entry name" value="cupin_PMI_type_I_N"/>
    <property type="match status" value="1"/>
</dbReference>
<feature type="domain" description="Phosphomannose isomerase type I catalytic" evidence="8">
    <location>
        <begin position="1"/>
        <end position="134"/>
    </location>
</feature>
<name>A0A6J6P3U1_9ZZZZ</name>
<comment type="cofactor">
    <cofactor evidence="2">
        <name>Zn(2+)</name>
        <dbReference type="ChEBI" id="CHEBI:29105"/>
    </cofactor>
</comment>
<keyword evidence="7" id="KW-0413">Isomerase</keyword>
<evidence type="ECO:0000256" key="4">
    <source>
        <dbReference type="ARBA" id="ARBA00011956"/>
    </source>
</evidence>
<dbReference type="EMBL" id="CAEZYY010000028">
    <property type="protein sequence ID" value="CAB4762977.1"/>
    <property type="molecule type" value="Genomic_DNA"/>
</dbReference>
<accession>A0A6J6P3U1</accession>
<evidence type="ECO:0000256" key="2">
    <source>
        <dbReference type="ARBA" id="ARBA00001947"/>
    </source>
</evidence>
<evidence type="ECO:0000256" key="5">
    <source>
        <dbReference type="ARBA" id="ARBA00022723"/>
    </source>
</evidence>
<dbReference type="EMBL" id="CAEZXX010000005">
    <property type="protein sequence ID" value="CAB4693951.1"/>
    <property type="molecule type" value="Genomic_DNA"/>
</dbReference>
<dbReference type="Gene3D" id="2.60.120.10">
    <property type="entry name" value="Jelly Rolls"/>
    <property type="match status" value="3"/>
</dbReference>
<dbReference type="GO" id="GO:0008270">
    <property type="term" value="F:zinc ion binding"/>
    <property type="evidence" value="ECO:0007669"/>
    <property type="project" value="InterPro"/>
</dbReference>
<dbReference type="EMBL" id="CAFBLR010000081">
    <property type="protein sequence ID" value="CAB4875083.1"/>
    <property type="molecule type" value="Genomic_DNA"/>
</dbReference>
<dbReference type="PANTHER" id="PTHR10309:SF0">
    <property type="entry name" value="MANNOSE-6-PHOSPHATE ISOMERASE"/>
    <property type="match status" value="1"/>
</dbReference>
<dbReference type="GO" id="GO:0005975">
    <property type="term" value="P:carbohydrate metabolic process"/>
    <property type="evidence" value="ECO:0007669"/>
    <property type="project" value="InterPro"/>
</dbReference>
<evidence type="ECO:0000313" key="10">
    <source>
        <dbReference type="EMBL" id="CAB4762977.1"/>
    </source>
</evidence>
<dbReference type="NCBIfam" id="TIGR00218">
    <property type="entry name" value="manA"/>
    <property type="match status" value="1"/>
</dbReference>
<dbReference type="SUPFAM" id="SSF51182">
    <property type="entry name" value="RmlC-like cupins"/>
    <property type="match status" value="1"/>
</dbReference>
<dbReference type="EC" id="5.3.1.8" evidence="4"/>
<evidence type="ECO:0000313" key="11">
    <source>
        <dbReference type="EMBL" id="CAB4875083.1"/>
    </source>
</evidence>
<dbReference type="InterPro" id="IPR046457">
    <property type="entry name" value="PMI_typeI_cat"/>
</dbReference>
<dbReference type="Pfam" id="PF20511">
    <property type="entry name" value="PMI_typeI_cat"/>
    <property type="match status" value="1"/>
</dbReference>
<comment type="catalytic activity">
    <reaction evidence="1">
        <text>D-mannose 6-phosphate = D-fructose 6-phosphate</text>
        <dbReference type="Rhea" id="RHEA:12356"/>
        <dbReference type="ChEBI" id="CHEBI:58735"/>
        <dbReference type="ChEBI" id="CHEBI:61527"/>
        <dbReference type="EC" id="5.3.1.8"/>
    </reaction>
</comment>
<evidence type="ECO:0000256" key="3">
    <source>
        <dbReference type="ARBA" id="ARBA00010772"/>
    </source>
</evidence>
<dbReference type="Gene3D" id="1.10.441.10">
    <property type="entry name" value="Phosphomannose Isomerase, domain 2"/>
    <property type="match status" value="2"/>
</dbReference>
<reference evidence="9" key="1">
    <citation type="submission" date="2020-05" db="EMBL/GenBank/DDBJ databases">
        <authorList>
            <person name="Chiriac C."/>
            <person name="Salcher M."/>
            <person name="Ghai R."/>
            <person name="Kavagutti S V."/>
        </authorList>
    </citation>
    <scope>NUCLEOTIDE SEQUENCE</scope>
</reference>
<protein>
    <recommendedName>
        <fullName evidence="4">mannose-6-phosphate isomerase</fullName>
        <ecNumber evidence="4">5.3.1.8</ecNumber>
    </recommendedName>
</protein>
<dbReference type="PANTHER" id="PTHR10309">
    <property type="entry name" value="MANNOSE-6-PHOSPHATE ISOMERASE"/>
    <property type="match status" value="1"/>
</dbReference>
<proteinExistence type="inferred from homology"/>
<dbReference type="AlphaFoldDB" id="A0A6J6P3U1"/>
<comment type="similarity">
    <text evidence="3">Belongs to the mannose-6-phosphate isomerase type 1 family.</text>
</comment>
<gene>
    <name evidence="9" type="ORF">UFOPK2602_00181</name>
    <name evidence="10" type="ORF">UFOPK2806_01815</name>
    <name evidence="11" type="ORF">UFOPK3417_00955</name>
</gene>
<evidence type="ECO:0000313" key="9">
    <source>
        <dbReference type="EMBL" id="CAB4693951.1"/>
    </source>
</evidence>
<organism evidence="9">
    <name type="scientific">freshwater metagenome</name>
    <dbReference type="NCBI Taxonomy" id="449393"/>
    <lineage>
        <taxon>unclassified sequences</taxon>
        <taxon>metagenomes</taxon>
        <taxon>ecological metagenomes</taxon>
    </lineage>
</organism>
<dbReference type="InterPro" id="IPR016305">
    <property type="entry name" value="Mannose-6-P_Isomerase"/>
</dbReference>
<dbReference type="PRINTS" id="PR00714">
    <property type="entry name" value="MAN6PISMRASE"/>
</dbReference>
<dbReference type="GO" id="GO:0009298">
    <property type="term" value="P:GDP-mannose biosynthetic process"/>
    <property type="evidence" value="ECO:0007669"/>
    <property type="project" value="InterPro"/>
</dbReference>
<keyword evidence="6" id="KW-0862">Zinc</keyword>
<sequence>MIRLIGAAQHYAWGSDSAIPAALGIEPDGRPWAELWWGTHPGGRTMAATPSDAPVPLAELAGRLPYLVKLLAAARPLSLQAHPTEEQAALGYAREERLRVPLTDPQRLYRDPYGKPELLLAVTRFEILCGFRPVEESAADLEACGGDEIADNLRLLGPAATVAWLLGSRPPIELDHPLYERLAADFPGDPGALVALLLHHVVLEPGEALFLYAGLLHVYLQGVGVEVMGASDNVMRGGLTLKHVDVTELVTVLNPTPSTPEVLAPTPTGWYPVPTDAFAVQGLAGPDRWVTTGPEIIVRLSGGGDTGAWYAEPGSVVEWTGGLGCRVTAVL</sequence>
<dbReference type="InterPro" id="IPR011051">
    <property type="entry name" value="RmlC_Cupin_sf"/>
</dbReference>
<evidence type="ECO:0000256" key="1">
    <source>
        <dbReference type="ARBA" id="ARBA00000757"/>
    </source>
</evidence>
<dbReference type="GO" id="GO:0004476">
    <property type="term" value="F:mannose-6-phosphate isomerase activity"/>
    <property type="evidence" value="ECO:0007669"/>
    <property type="project" value="UniProtKB-EC"/>
</dbReference>
<evidence type="ECO:0000256" key="7">
    <source>
        <dbReference type="ARBA" id="ARBA00023235"/>
    </source>
</evidence>